<dbReference type="STRING" id="1441930.Z042_24445"/>
<name>W0LEX4_9GAMM</name>
<accession>W0LEX4</accession>
<dbReference type="PATRIC" id="fig|1441930.4.peg.4839"/>
<dbReference type="SUPFAM" id="SSF54909">
    <property type="entry name" value="Dimeric alpha+beta barrel"/>
    <property type="match status" value="1"/>
</dbReference>
<dbReference type="eggNOG" id="COG2329">
    <property type="taxonomic scope" value="Bacteria"/>
</dbReference>
<dbReference type="EMBL" id="CP007044">
    <property type="protein sequence ID" value="AHG22403.1"/>
    <property type="molecule type" value="Genomic_DNA"/>
</dbReference>
<reference evidence="1 2" key="1">
    <citation type="submission" date="2014-01" db="EMBL/GenBank/DDBJ databases">
        <title>Isolation of Serratia multitudinisentens RB-25 from Ex-Landfill site.</title>
        <authorList>
            <person name="Robson E.H.J."/>
        </authorList>
    </citation>
    <scope>NUCLEOTIDE SEQUENCE [LARGE SCALE GENOMIC DNA]</scope>
    <source>
        <strain evidence="1 2">RB-25</strain>
    </source>
</reference>
<reference evidence="1 2" key="2">
    <citation type="submission" date="2015-03" db="EMBL/GenBank/DDBJ databases">
        <authorList>
            <person name="Chan K.-G."/>
        </authorList>
    </citation>
    <scope>NUCLEOTIDE SEQUENCE [LARGE SCALE GENOMIC DNA]</scope>
    <source>
        <strain evidence="1 2">RB-25</strain>
    </source>
</reference>
<proteinExistence type="predicted"/>
<gene>
    <name evidence="1" type="ORF">Z042_24445</name>
</gene>
<dbReference type="InterPro" id="IPR011008">
    <property type="entry name" value="Dimeric_a/b-barrel"/>
</dbReference>
<evidence type="ECO:0000313" key="1">
    <source>
        <dbReference type="EMBL" id="AHG22403.1"/>
    </source>
</evidence>
<evidence type="ECO:0000313" key="2">
    <source>
        <dbReference type="Proteomes" id="UP000019030"/>
    </source>
</evidence>
<dbReference type="HOGENOM" id="CLU_170225_0_1_6"/>
<dbReference type="KEGG" id="sfo:Z042_24445"/>
<protein>
    <recommendedName>
        <fullName evidence="3">Antibiotic biosynthesis monooxygenase</fullName>
    </recommendedName>
</protein>
<sequence>MIVRTWHGCVPLAYRQGFAEHLAVTGVQHAESVAGNCGAFVRQEIQGQYAHFFLATYWESLQAIKRFAGEDYHIAVTYPDDEAFALISDPCVFHHQVDDVIPNALGLVESQG</sequence>
<organism evidence="1 2">
    <name type="scientific">Chania multitudinisentens RB-25</name>
    <dbReference type="NCBI Taxonomy" id="1441930"/>
    <lineage>
        <taxon>Bacteria</taxon>
        <taxon>Pseudomonadati</taxon>
        <taxon>Pseudomonadota</taxon>
        <taxon>Gammaproteobacteria</taxon>
        <taxon>Enterobacterales</taxon>
        <taxon>Yersiniaceae</taxon>
        <taxon>Chania</taxon>
    </lineage>
</organism>
<dbReference type="AlphaFoldDB" id="W0LEX4"/>
<dbReference type="OrthoDB" id="165208at2"/>
<evidence type="ECO:0008006" key="3">
    <source>
        <dbReference type="Google" id="ProtNLM"/>
    </source>
</evidence>
<dbReference type="RefSeq" id="WP_024913083.1">
    <property type="nucleotide sequence ID" value="NZ_CP007044.2"/>
</dbReference>
<keyword evidence="2" id="KW-1185">Reference proteome</keyword>
<dbReference type="Proteomes" id="UP000019030">
    <property type="component" value="Chromosome"/>
</dbReference>